<dbReference type="InterPro" id="IPR009097">
    <property type="entry name" value="Cyclic_Pdiesterase"/>
</dbReference>
<dbReference type="Pfam" id="PF13563">
    <property type="entry name" value="2_5_RNA_ligase2"/>
    <property type="match status" value="1"/>
</dbReference>
<accession>A0A370KEV8</accession>
<organism evidence="1 2">
    <name type="scientific">Rhizobium grahamii</name>
    <dbReference type="NCBI Taxonomy" id="1120045"/>
    <lineage>
        <taxon>Bacteria</taxon>
        <taxon>Pseudomonadati</taxon>
        <taxon>Pseudomonadota</taxon>
        <taxon>Alphaproteobacteria</taxon>
        <taxon>Hyphomicrobiales</taxon>
        <taxon>Rhizobiaceae</taxon>
        <taxon>Rhizobium/Agrobacterium group</taxon>
        <taxon>Rhizobium</taxon>
    </lineage>
</organism>
<dbReference type="EMBL" id="NAAC01000046">
    <property type="protein sequence ID" value="RDJ02739.1"/>
    <property type="molecule type" value="Genomic_DNA"/>
</dbReference>
<protein>
    <recommendedName>
        <fullName evidence="3">2'-5' RNA ligase family protein</fullName>
    </recommendedName>
</protein>
<comment type="caution">
    <text evidence="1">The sequence shown here is derived from an EMBL/GenBank/DDBJ whole genome shotgun (WGS) entry which is preliminary data.</text>
</comment>
<evidence type="ECO:0008006" key="3">
    <source>
        <dbReference type="Google" id="ProtNLM"/>
    </source>
</evidence>
<dbReference type="Proteomes" id="UP000254939">
    <property type="component" value="Unassembled WGS sequence"/>
</dbReference>
<reference evidence="1 2" key="1">
    <citation type="submission" date="2017-03" db="EMBL/GenBank/DDBJ databases">
        <title>Genome analysis of Rhizobial strains effectives or ineffectives for nitrogen fixation isolated from bean seeds.</title>
        <authorList>
            <person name="Peralta H."/>
            <person name="Aguilar-Vera A."/>
            <person name="Mora Y."/>
            <person name="Vargas-Lagunas C."/>
            <person name="Girard L."/>
            <person name="Mora J."/>
        </authorList>
    </citation>
    <scope>NUCLEOTIDE SEQUENCE [LARGE SCALE GENOMIC DNA]</scope>
    <source>
        <strain evidence="1 2">CCGM3</strain>
    </source>
</reference>
<gene>
    <name evidence="1" type="ORF">B5K06_32215</name>
</gene>
<proteinExistence type="predicted"/>
<dbReference type="Gene3D" id="3.90.1140.10">
    <property type="entry name" value="Cyclic phosphodiesterase"/>
    <property type="match status" value="1"/>
</dbReference>
<evidence type="ECO:0000313" key="2">
    <source>
        <dbReference type="Proteomes" id="UP000254939"/>
    </source>
</evidence>
<name>A0A370KEV8_9HYPH</name>
<sequence>MFSRKQSLEPIESVYAVVGSVPMSLIHLRRLCALAVTRLGLVLLLSSGAAAQESVTAIDIALEPDAVMMQHAMDCNALLRQSFPKGFALDETHHPHISMLQQFVRTDDLDKVFAAANTVIAKDNPTGWTLKAFKYYYIPSPPVGLAGIVVEPTEDLHRLQEELIAAVKPYTVETGTPAAFFSDDGGKDIQTSLIEYVAKFVQEAAGERFNPHVTIGVGTETYLNKMLAEPFPSFTFSPTGASVYQLGTFGTARKELMKLSATP</sequence>
<dbReference type="OrthoDB" id="268668at2"/>
<dbReference type="SUPFAM" id="SSF55144">
    <property type="entry name" value="LigT-like"/>
    <property type="match status" value="1"/>
</dbReference>
<dbReference type="AlphaFoldDB" id="A0A370KEV8"/>
<evidence type="ECO:0000313" key="1">
    <source>
        <dbReference type="EMBL" id="RDJ02739.1"/>
    </source>
</evidence>